<evidence type="ECO:0000259" key="1">
    <source>
        <dbReference type="Pfam" id="PF16967"/>
    </source>
</evidence>
<gene>
    <name evidence="2" type="ORF">HCU74_11770</name>
</gene>
<dbReference type="Proteomes" id="UP000765845">
    <property type="component" value="Unassembled WGS sequence"/>
</dbReference>
<keyword evidence="3" id="KW-1185">Reference proteome</keyword>
<reference evidence="2 3" key="1">
    <citation type="submission" date="2020-04" db="EMBL/GenBank/DDBJ databases">
        <authorList>
            <person name="Yoon J."/>
        </authorList>
    </citation>
    <scope>NUCLEOTIDE SEQUENCE [LARGE SCALE GENOMIC DNA]</scope>
    <source>
        <strain evidence="2 3">KMU-166</strain>
    </source>
</reference>
<feature type="domain" description="Pilus assembly protein E-set like" evidence="1">
    <location>
        <begin position="220"/>
        <end position="281"/>
    </location>
</feature>
<name>A0ABX1GHX7_9GAMM</name>
<accession>A0ABX1GHX7</accession>
<dbReference type="InterPro" id="IPR032636">
    <property type="entry name" value="Pilus_assem_E-set-like_dom"/>
</dbReference>
<organism evidence="2 3">
    <name type="scientific">Spongiibacter thalassae</name>
    <dbReference type="NCBI Taxonomy" id="2721624"/>
    <lineage>
        <taxon>Bacteria</taxon>
        <taxon>Pseudomonadati</taxon>
        <taxon>Pseudomonadota</taxon>
        <taxon>Gammaproteobacteria</taxon>
        <taxon>Cellvibrionales</taxon>
        <taxon>Spongiibacteraceae</taxon>
        <taxon>Spongiibacter</taxon>
    </lineage>
</organism>
<sequence length="759" mass="85015">MAFVDVSYGGEFLVSTFAEFDGETLRFDVPEEIAESLPDTDNDSAVASALAAVQRYNRPGHCQRKSLQHCFAPQQLLRVEFDPANFSAEILLNPRILSLQQAHHAEFLPEHRHRVSSLSSLALAVDYTEVRHVSRDERINLAWRQQLSAGNRRLQFDTGLHNSDETYLGEFNFVYERRDERLTAGRYFLDGDRLSPSAMALAVGVRQVNELRLDLQQLGATSIEVFLAEDSRVEFYRDGRLLASKNYGSGRQQLDVSELPDGAYTLTVRATAGGRELLNEEHYFVKSTRLPPLGEYRLEMDMGVLAEALDPQLLEGGEFFRMGYGSRLNQSLYNHNSVLVTPRWLALQGELQWLAPTVFAELSGQLASDRYAAATATLRWQTRWGSLAAEWYRADSRAMATGIEPDPLRRSNRDQESVSLRYLRVAPTTTVSAGVQYLEQEAQESYSFGGRWDHYLLAGKLRVSTMFQYDNLLRAAAGVELRWSLYGESGVGWVAATNGEGERFAERYTLGAMTHHWMEDGAGVNVNVRGESVDHRRLGFAQVDYQSPRLRASMDWADEWSDSRARTGRLTMSTNMLVSDGEADFFTGGGVRSGLYVVVAGKPGYPVELVINERRRISLVTGQRKFIALPYYRVYDLRIQAAKASPLEFANARQRVVLYPGSVPLVRWQAASIVAVYGQINAPELAATAPLEVRSGMSRDRVQNGDFFALDAASDERALRVYQRGRLLCELTLPAELATEEVVDLGEQECRGASSEKGS</sequence>
<dbReference type="Pfam" id="PF16967">
    <property type="entry name" value="TcfC"/>
    <property type="match status" value="1"/>
</dbReference>
<dbReference type="EMBL" id="JAAWWK010000004">
    <property type="protein sequence ID" value="NKI18082.1"/>
    <property type="molecule type" value="Genomic_DNA"/>
</dbReference>
<evidence type="ECO:0000313" key="3">
    <source>
        <dbReference type="Proteomes" id="UP000765845"/>
    </source>
</evidence>
<evidence type="ECO:0000313" key="2">
    <source>
        <dbReference type="EMBL" id="NKI18082.1"/>
    </source>
</evidence>
<dbReference type="RefSeq" id="WP_168450614.1">
    <property type="nucleotide sequence ID" value="NZ_JAAWWK010000004.1"/>
</dbReference>
<comment type="caution">
    <text evidence="2">The sequence shown here is derived from an EMBL/GenBank/DDBJ whole genome shotgun (WGS) entry which is preliminary data.</text>
</comment>
<proteinExistence type="predicted"/>
<protein>
    <recommendedName>
        <fullName evidence="1">Pilus assembly protein E-set like domain-containing protein</fullName>
    </recommendedName>
</protein>